<dbReference type="KEGG" id="chg:AXF12_08685"/>
<evidence type="ECO:0000313" key="4">
    <source>
        <dbReference type="Proteomes" id="UP000215539"/>
    </source>
</evidence>
<dbReference type="EMBL" id="CP014227">
    <property type="protein sequence ID" value="AMD85578.1"/>
    <property type="molecule type" value="Genomic_DNA"/>
</dbReference>
<dbReference type="Pfam" id="PF20105">
    <property type="entry name" value="DUF6495"/>
    <property type="match status" value="1"/>
</dbReference>
<evidence type="ECO:0008006" key="5">
    <source>
        <dbReference type="Google" id="ProtNLM"/>
    </source>
</evidence>
<organism evidence="2 4">
    <name type="scientific">Capnocytophaga haemolytica</name>
    <dbReference type="NCBI Taxonomy" id="45243"/>
    <lineage>
        <taxon>Bacteria</taxon>
        <taxon>Pseudomonadati</taxon>
        <taxon>Bacteroidota</taxon>
        <taxon>Flavobacteriia</taxon>
        <taxon>Flavobacteriales</taxon>
        <taxon>Flavobacteriaceae</taxon>
        <taxon>Capnocytophaga</taxon>
    </lineage>
</organism>
<gene>
    <name evidence="1" type="ORF">AXF12_08685</name>
    <name evidence="2" type="ORF">SAMEA44541418_02427</name>
</gene>
<proteinExistence type="predicted"/>
<dbReference type="InterPro" id="IPR045470">
    <property type="entry name" value="DUF6495"/>
</dbReference>
<dbReference type="EMBL" id="LT906449">
    <property type="protein sequence ID" value="SNV16965.1"/>
    <property type="molecule type" value="Genomic_DNA"/>
</dbReference>
<evidence type="ECO:0000313" key="1">
    <source>
        <dbReference type="EMBL" id="AMD85578.1"/>
    </source>
</evidence>
<sequence>MRYTRLTREQLEALHEEFARFLATQEITAEEWREIRAHKPELVEEELDLFSDLVWERSLTKIQYLERVDADAYYGYFYGETEARLLMMQINDPAIDLRSNEGWGWLLEHIDTDAVEVYNGVQQFVKEDRNFQIFKMIRDGGMAVTDGQRLSKYFSREHK</sequence>
<name>A0AAX2H1B9_9FLAO</name>
<protein>
    <recommendedName>
        <fullName evidence="5">Histidyl-tRNA synthetase</fullName>
    </recommendedName>
</protein>
<dbReference type="Proteomes" id="UP000215539">
    <property type="component" value="Chromosome 1"/>
</dbReference>
<reference evidence="1 3" key="1">
    <citation type="submission" date="2016-02" db="EMBL/GenBank/DDBJ databases">
        <authorList>
            <person name="Holder M.E."/>
            <person name="Ajami N.J."/>
            <person name="Petrosino J.F."/>
        </authorList>
    </citation>
    <scope>NUCLEOTIDE SEQUENCE [LARGE SCALE GENOMIC DNA]</scope>
    <source>
        <strain evidence="1 3">CCUG 32990</strain>
    </source>
</reference>
<dbReference type="RefSeq" id="WP_066430301.1">
    <property type="nucleotide sequence ID" value="NZ_CP014227.1"/>
</dbReference>
<reference evidence="2 4" key="2">
    <citation type="submission" date="2017-06" db="EMBL/GenBank/DDBJ databases">
        <authorList>
            <consortium name="Pathogen Informatics"/>
        </authorList>
    </citation>
    <scope>NUCLEOTIDE SEQUENCE [LARGE SCALE GENOMIC DNA]</scope>
    <source>
        <strain evidence="2 4">NCTC12947</strain>
    </source>
</reference>
<dbReference type="Proteomes" id="UP000065822">
    <property type="component" value="Chromosome"/>
</dbReference>
<evidence type="ECO:0000313" key="3">
    <source>
        <dbReference type="Proteomes" id="UP000065822"/>
    </source>
</evidence>
<evidence type="ECO:0000313" key="2">
    <source>
        <dbReference type="EMBL" id="SNV16965.1"/>
    </source>
</evidence>
<keyword evidence="3" id="KW-1185">Reference proteome</keyword>
<dbReference type="AlphaFoldDB" id="A0AAX2H1B9"/>
<accession>A0AAX2H1B9</accession>